<name>A0ABU7LBE2_9NOCA</name>
<sequence>MATAQRERIPTRIALGAGAIAMSAVLGAAPANAQEPPVHDGGSGTIPAESMPDALLGYAGFLTPRTDSELVGIPTRYGSLCAPHEVYAQYGDPIGHRARTYVVDGFAAHDLTGPAGTAGAEVFEYTTPEAADAAFEIVKDLTYGCDVPVDGLVVPSVSPNNTLWGSPAEPTDGDAFSVHSGNYLAHGGSDSYTTARYDRYIVVGGYHTPPDPDAPFIEPAQGVAVADRAVHATRNSVLGLS</sequence>
<dbReference type="Proteomes" id="UP001336020">
    <property type="component" value="Unassembled WGS sequence"/>
</dbReference>
<feature type="chain" id="PRO_5047102696" description="PknH-like protein" evidence="1">
    <location>
        <begin position="34"/>
        <end position="241"/>
    </location>
</feature>
<evidence type="ECO:0008006" key="4">
    <source>
        <dbReference type="Google" id="ProtNLM"/>
    </source>
</evidence>
<dbReference type="RefSeq" id="WP_330133882.1">
    <property type="nucleotide sequence ID" value="NZ_JAUTXY010000005.1"/>
</dbReference>
<evidence type="ECO:0000313" key="2">
    <source>
        <dbReference type="EMBL" id="MEE2058649.1"/>
    </source>
</evidence>
<evidence type="ECO:0000256" key="1">
    <source>
        <dbReference type="SAM" id="SignalP"/>
    </source>
</evidence>
<keyword evidence="3" id="KW-1185">Reference proteome</keyword>
<reference evidence="2 3" key="1">
    <citation type="submission" date="2023-07" db="EMBL/GenBank/DDBJ databases">
        <authorList>
            <person name="Girao M."/>
            <person name="Carvalho M.F."/>
        </authorList>
    </citation>
    <scope>NUCLEOTIDE SEQUENCE [LARGE SCALE GENOMIC DNA]</scope>
    <source>
        <strain evidence="2 3">YIM65754</strain>
    </source>
</reference>
<dbReference type="EMBL" id="JAUTXY010000005">
    <property type="protein sequence ID" value="MEE2058649.1"/>
    <property type="molecule type" value="Genomic_DNA"/>
</dbReference>
<keyword evidence="1" id="KW-0732">Signal</keyword>
<protein>
    <recommendedName>
        <fullName evidence="4">PknH-like protein</fullName>
    </recommendedName>
</protein>
<feature type="signal peptide" evidence="1">
    <location>
        <begin position="1"/>
        <end position="33"/>
    </location>
</feature>
<proteinExistence type="predicted"/>
<gene>
    <name evidence="2" type="ORF">Q7514_14085</name>
</gene>
<evidence type="ECO:0000313" key="3">
    <source>
        <dbReference type="Proteomes" id="UP001336020"/>
    </source>
</evidence>
<organism evidence="2 3">
    <name type="scientific">Rhodococcus artemisiae</name>
    <dbReference type="NCBI Taxonomy" id="714159"/>
    <lineage>
        <taxon>Bacteria</taxon>
        <taxon>Bacillati</taxon>
        <taxon>Actinomycetota</taxon>
        <taxon>Actinomycetes</taxon>
        <taxon>Mycobacteriales</taxon>
        <taxon>Nocardiaceae</taxon>
        <taxon>Rhodococcus</taxon>
    </lineage>
</organism>
<accession>A0ABU7LBE2</accession>
<comment type="caution">
    <text evidence="2">The sequence shown here is derived from an EMBL/GenBank/DDBJ whole genome shotgun (WGS) entry which is preliminary data.</text>
</comment>